<dbReference type="AlphaFoldDB" id="A0A6N9Q6K4"/>
<organism evidence="1 2">
    <name type="scientific">Chengkuizengella marina</name>
    <dbReference type="NCBI Taxonomy" id="2507566"/>
    <lineage>
        <taxon>Bacteria</taxon>
        <taxon>Bacillati</taxon>
        <taxon>Bacillota</taxon>
        <taxon>Bacilli</taxon>
        <taxon>Bacillales</taxon>
        <taxon>Paenibacillaceae</taxon>
        <taxon>Chengkuizengella</taxon>
    </lineage>
</organism>
<gene>
    <name evidence="1" type="ORF">ERL59_15350</name>
</gene>
<keyword evidence="2" id="KW-1185">Reference proteome</keyword>
<comment type="caution">
    <text evidence="1">The sequence shown here is derived from an EMBL/GenBank/DDBJ whole genome shotgun (WGS) entry which is preliminary data.</text>
</comment>
<dbReference type="OrthoDB" id="2988649at2"/>
<dbReference type="EMBL" id="SIJB01000031">
    <property type="protein sequence ID" value="NBI30323.1"/>
    <property type="molecule type" value="Genomic_DNA"/>
</dbReference>
<accession>A0A6N9Q6K4</accession>
<sequence>MQLKQFQNQVSDLLLRHRSLMDVLSKFDQSNASIHRAVVKAVTECGCIEIQAQKQTYSTEMTLEQAKELLENHLQGQMCDQCKEAVVSELGKNLFYMSSLCNLLDIDLEDTVSKESKKCATLGFFNLS</sequence>
<protein>
    <submittedName>
        <fullName evidence="1">DUF1573 domain-containing protein</fullName>
    </submittedName>
</protein>
<reference evidence="1 2" key="1">
    <citation type="submission" date="2019-01" db="EMBL/GenBank/DDBJ databases">
        <title>Chengkuizengella sp. nov., isolated from deep-sea sediment of East Pacific Ocean.</title>
        <authorList>
            <person name="Yang J."/>
            <person name="Lai Q."/>
            <person name="Shao Z."/>
        </authorList>
    </citation>
    <scope>NUCLEOTIDE SEQUENCE [LARGE SCALE GENOMIC DNA]</scope>
    <source>
        <strain evidence="1 2">YPA3-1-1</strain>
    </source>
</reference>
<dbReference type="RefSeq" id="WP_160647136.1">
    <property type="nucleotide sequence ID" value="NZ_SIJB01000031.1"/>
</dbReference>
<proteinExistence type="predicted"/>
<dbReference type="SUPFAM" id="SSF101386">
    <property type="entry name" value="all-alpha NTP pyrophosphatases"/>
    <property type="match status" value="1"/>
</dbReference>
<evidence type="ECO:0000313" key="2">
    <source>
        <dbReference type="Proteomes" id="UP000448943"/>
    </source>
</evidence>
<name>A0A6N9Q6K4_9BACL</name>
<evidence type="ECO:0000313" key="1">
    <source>
        <dbReference type="EMBL" id="NBI30323.1"/>
    </source>
</evidence>
<dbReference type="Gene3D" id="1.10.287.1080">
    <property type="entry name" value="MazG-like"/>
    <property type="match status" value="1"/>
</dbReference>
<dbReference type="Proteomes" id="UP000448943">
    <property type="component" value="Unassembled WGS sequence"/>
</dbReference>